<dbReference type="Proteomes" id="UP000726777">
    <property type="component" value="Unassembled WGS sequence"/>
</dbReference>
<accession>A0A9Q3U7V5</accession>
<feature type="chain" id="PRO_5040236299" description="Lipoprotein" evidence="1">
    <location>
        <begin position="21"/>
        <end position="166"/>
    </location>
</feature>
<sequence>MKIKVITLVGAITALSSVYACHVLFENKVRNLAFETQVEPSFYQRQLITDATQKDNMTLPQGKYEYTYYYEPDSIIKTIWTFSGDGVEVKGYLVNYAESQIDNRSPNYQVRAKVHFQGSVIVFSELSGHIGLLPKYGLAIKEIHDRHLVLDTSDNSYVTMQKYGSY</sequence>
<dbReference type="PROSITE" id="PS51257">
    <property type="entry name" value="PROKAR_LIPOPROTEIN"/>
    <property type="match status" value="1"/>
</dbReference>
<dbReference type="EMBL" id="JACVHL010000002">
    <property type="protein sequence ID" value="MCC3803823.1"/>
    <property type="molecule type" value="Genomic_DNA"/>
</dbReference>
<reference evidence="2" key="1">
    <citation type="submission" date="2020-09" db="EMBL/GenBank/DDBJ databases">
        <title>Genome sequence of Vibrio parahaemolyticus isolates.</title>
        <authorList>
            <person name="Hammerl J.A."/>
            <person name="Strauch E."/>
        </authorList>
    </citation>
    <scope>NUCLEOTIDE SEQUENCE</scope>
    <source>
        <strain evidence="2">17-VB00146</strain>
    </source>
</reference>
<comment type="caution">
    <text evidence="2">The sequence shown here is derived from an EMBL/GenBank/DDBJ whole genome shotgun (WGS) entry which is preliminary data.</text>
</comment>
<protein>
    <recommendedName>
        <fullName evidence="4">Lipoprotein</fullName>
    </recommendedName>
</protein>
<name>A0A9Q3U7V5_VIBPH</name>
<dbReference type="RefSeq" id="WP_228085497.1">
    <property type="nucleotide sequence ID" value="NZ_JACVHL010000002.1"/>
</dbReference>
<gene>
    <name evidence="2" type="ORF">IB292_02115</name>
</gene>
<evidence type="ECO:0000313" key="3">
    <source>
        <dbReference type="Proteomes" id="UP000726777"/>
    </source>
</evidence>
<evidence type="ECO:0000256" key="1">
    <source>
        <dbReference type="SAM" id="SignalP"/>
    </source>
</evidence>
<proteinExistence type="predicted"/>
<evidence type="ECO:0008006" key="4">
    <source>
        <dbReference type="Google" id="ProtNLM"/>
    </source>
</evidence>
<dbReference type="AlphaFoldDB" id="A0A9Q3U7V5"/>
<evidence type="ECO:0000313" key="2">
    <source>
        <dbReference type="EMBL" id="MCC3803823.1"/>
    </source>
</evidence>
<feature type="signal peptide" evidence="1">
    <location>
        <begin position="1"/>
        <end position="20"/>
    </location>
</feature>
<organism evidence="2 3">
    <name type="scientific">Vibrio parahaemolyticus</name>
    <dbReference type="NCBI Taxonomy" id="670"/>
    <lineage>
        <taxon>Bacteria</taxon>
        <taxon>Pseudomonadati</taxon>
        <taxon>Pseudomonadota</taxon>
        <taxon>Gammaproteobacteria</taxon>
        <taxon>Vibrionales</taxon>
        <taxon>Vibrionaceae</taxon>
        <taxon>Vibrio</taxon>
    </lineage>
</organism>
<keyword evidence="1" id="KW-0732">Signal</keyword>